<keyword evidence="2" id="KW-1185">Reference proteome</keyword>
<protein>
    <submittedName>
        <fullName evidence="1">Uncharacterized protein</fullName>
    </submittedName>
</protein>
<proteinExistence type="predicted"/>
<organism evidence="1 2">
    <name type="scientific">Streptosporangium carneum</name>
    <dbReference type="NCBI Taxonomy" id="47481"/>
    <lineage>
        <taxon>Bacteria</taxon>
        <taxon>Bacillati</taxon>
        <taxon>Actinomycetota</taxon>
        <taxon>Actinomycetes</taxon>
        <taxon>Streptosporangiales</taxon>
        <taxon>Streptosporangiaceae</taxon>
        <taxon>Streptosporangium</taxon>
    </lineage>
</organism>
<reference evidence="1" key="2">
    <citation type="submission" date="2023-01" db="EMBL/GenBank/DDBJ databases">
        <authorList>
            <person name="Sun Q."/>
            <person name="Evtushenko L."/>
        </authorList>
    </citation>
    <scope>NUCLEOTIDE SEQUENCE</scope>
    <source>
        <strain evidence="1">VKM Ac-2007</strain>
    </source>
</reference>
<evidence type="ECO:0000313" key="1">
    <source>
        <dbReference type="EMBL" id="GLK12475.1"/>
    </source>
</evidence>
<name>A0A9W6MFW1_9ACTN</name>
<gene>
    <name evidence="1" type="ORF">GCM10017600_58850</name>
</gene>
<dbReference type="Proteomes" id="UP001143474">
    <property type="component" value="Unassembled WGS sequence"/>
</dbReference>
<evidence type="ECO:0000313" key="2">
    <source>
        <dbReference type="Proteomes" id="UP001143474"/>
    </source>
</evidence>
<dbReference type="EMBL" id="BSEV01000016">
    <property type="protein sequence ID" value="GLK12475.1"/>
    <property type="molecule type" value="Genomic_DNA"/>
</dbReference>
<reference evidence="1" key="1">
    <citation type="journal article" date="2014" name="Int. J. Syst. Evol. Microbiol.">
        <title>Complete genome sequence of Corynebacterium casei LMG S-19264T (=DSM 44701T), isolated from a smear-ripened cheese.</title>
        <authorList>
            <consortium name="US DOE Joint Genome Institute (JGI-PGF)"/>
            <person name="Walter F."/>
            <person name="Albersmeier A."/>
            <person name="Kalinowski J."/>
            <person name="Ruckert C."/>
        </authorList>
    </citation>
    <scope>NUCLEOTIDE SEQUENCE</scope>
    <source>
        <strain evidence="1">VKM Ac-2007</strain>
    </source>
</reference>
<sequence>MRSVGYRWHLRELMACRGMFHTTDLAPPLADRGIEMSASQVRRLVTGTG</sequence>
<accession>A0A9W6MFW1</accession>
<dbReference type="RefSeq" id="WP_271220800.1">
    <property type="nucleotide sequence ID" value="NZ_BAAAVD010000009.1"/>
</dbReference>
<dbReference type="AlphaFoldDB" id="A0A9W6MFW1"/>
<comment type="caution">
    <text evidence="1">The sequence shown here is derived from an EMBL/GenBank/DDBJ whole genome shotgun (WGS) entry which is preliminary data.</text>
</comment>